<name>A0ABU4FR19_9ACTN</name>
<dbReference type="Proteomes" id="UP001187346">
    <property type="component" value="Unassembled WGS sequence"/>
</dbReference>
<organism evidence="5 6">
    <name type="scientific">Streptomyces prunicolor</name>
    <dbReference type="NCBI Taxonomy" id="67348"/>
    <lineage>
        <taxon>Bacteria</taxon>
        <taxon>Bacillati</taxon>
        <taxon>Actinomycetota</taxon>
        <taxon>Actinomycetes</taxon>
        <taxon>Kitasatosporales</taxon>
        <taxon>Streptomycetaceae</taxon>
        <taxon>Streptomyces</taxon>
    </lineage>
</organism>
<keyword evidence="3" id="KW-0804">Transcription</keyword>
<evidence type="ECO:0000256" key="2">
    <source>
        <dbReference type="ARBA" id="ARBA00023125"/>
    </source>
</evidence>
<evidence type="ECO:0000259" key="4">
    <source>
        <dbReference type="PROSITE" id="PS51118"/>
    </source>
</evidence>
<dbReference type="SUPFAM" id="SSF46785">
    <property type="entry name" value="Winged helix' DNA-binding domain"/>
    <property type="match status" value="1"/>
</dbReference>
<evidence type="ECO:0000313" key="5">
    <source>
        <dbReference type="EMBL" id="MDV7221720.1"/>
    </source>
</evidence>
<dbReference type="PANTHER" id="PTHR33204">
    <property type="entry name" value="TRANSCRIPTIONAL REGULATOR, MARR FAMILY"/>
    <property type="match status" value="1"/>
</dbReference>
<sequence>MRALTCDGLVNRTVTPTVPIRTTYELTALGTDLMPRLMDLVTWVDHHTSTIQTAQAAYDADTPIPPALANRH</sequence>
<evidence type="ECO:0000256" key="1">
    <source>
        <dbReference type="ARBA" id="ARBA00023015"/>
    </source>
</evidence>
<dbReference type="PANTHER" id="PTHR33204:SF37">
    <property type="entry name" value="HTH-TYPE TRANSCRIPTIONAL REGULATOR YODB"/>
    <property type="match status" value="1"/>
</dbReference>
<keyword evidence="1" id="KW-0805">Transcription regulation</keyword>
<keyword evidence="6" id="KW-1185">Reference proteome</keyword>
<dbReference type="Gene3D" id="1.10.10.10">
    <property type="entry name" value="Winged helix-like DNA-binding domain superfamily/Winged helix DNA-binding domain"/>
    <property type="match status" value="1"/>
</dbReference>
<feature type="domain" description="HTH hxlR-type" evidence="4">
    <location>
        <begin position="1"/>
        <end position="52"/>
    </location>
</feature>
<gene>
    <name evidence="5" type="ORF">R5A26_37860</name>
</gene>
<protein>
    <submittedName>
        <fullName evidence="5">Winged helix-turn-helix transcriptional regulator</fullName>
    </submittedName>
</protein>
<accession>A0ABU4FR19</accession>
<dbReference type="EMBL" id="JAWMAJ010000186">
    <property type="protein sequence ID" value="MDV7221720.1"/>
    <property type="molecule type" value="Genomic_DNA"/>
</dbReference>
<comment type="caution">
    <text evidence="5">The sequence shown here is derived from an EMBL/GenBank/DDBJ whole genome shotgun (WGS) entry which is preliminary data.</text>
</comment>
<dbReference type="InterPro" id="IPR002577">
    <property type="entry name" value="HTH_HxlR"/>
</dbReference>
<dbReference type="InterPro" id="IPR036390">
    <property type="entry name" value="WH_DNA-bd_sf"/>
</dbReference>
<keyword evidence="2" id="KW-0238">DNA-binding</keyword>
<dbReference type="PROSITE" id="PS51118">
    <property type="entry name" value="HTH_HXLR"/>
    <property type="match status" value="1"/>
</dbReference>
<proteinExistence type="predicted"/>
<dbReference type="InterPro" id="IPR036388">
    <property type="entry name" value="WH-like_DNA-bd_sf"/>
</dbReference>
<reference evidence="5 6" key="1">
    <citation type="submission" date="2023-10" db="EMBL/GenBank/DDBJ databases">
        <title>Characterization of rhizosphere-enriched actinobacteria from wheat plants lab-grown on chernevaya soil.</title>
        <authorList>
            <person name="Tikhonova E.N."/>
            <person name="Konopkin A."/>
            <person name="Kravchenko I.K."/>
        </authorList>
    </citation>
    <scope>NUCLEOTIDE SEQUENCE [LARGE SCALE GENOMIC DNA]</scope>
    <source>
        <strain evidence="5 6">RR29</strain>
    </source>
</reference>
<evidence type="ECO:0000256" key="3">
    <source>
        <dbReference type="ARBA" id="ARBA00023163"/>
    </source>
</evidence>
<dbReference type="Pfam" id="PF01638">
    <property type="entry name" value="HxlR"/>
    <property type="match status" value="1"/>
</dbReference>
<evidence type="ECO:0000313" key="6">
    <source>
        <dbReference type="Proteomes" id="UP001187346"/>
    </source>
</evidence>